<reference evidence="8 9" key="1">
    <citation type="submission" date="2015-09" db="EMBL/GenBank/DDBJ databases">
        <authorList>
            <consortium name="Pathogen Informatics"/>
        </authorList>
    </citation>
    <scope>NUCLEOTIDE SEQUENCE [LARGE SCALE GENOMIC DNA]</scope>
    <source>
        <strain evidence="8 9">2789STDY5608872</strain>
    </source>
</reference>
<evidence type="ECO:0000256" key="3">
    <source>
        <dbReference type="ARBA" id="ARBA00022475"/>
    </source>
</evidence>
<evidence type="ECO:0000256" key="5">
    <source>
        <dbReference type="ARBA" id="ARBA00022989"/>
    </source>
</evidence>
<name>A0A173VZQ9_PARDI</name>
<dbReference type="AlphaFoldDB" id="A0A173VZQ9"/>
<keyword evidence="6 7" id="KW-0472">Membrane</keyword>
<feature type="transmembrane region" description="Helical" evidence="7">
    <location>
        <begin position="454"/>
        <end position="475"/>
    </location>
</feature>
<feature type="transmembrane region" description="Helical" evidence="7">
    <location>
        <begin position="162"/>
        <end position="185"/>
    </location>
</feature>
<evidence type="ECO:0000256" key="4">
    <source>
        <dbReference type="ARBA" id="ARBA00022692"/>
    </source>
</evidence>
<feature type="transmembrane region" description="Helical" evidence="7">
    <location>
        <begin position="368"/>
        <end position="386"/>
    </location>
</feature>
<keyword evidence="5 7" id="KW-1133">Transmembrane helix</keyword>
<evidence type="ECO:0000256" key="2">
    <source>
        <dbReference type="ARBA" id="ARBA00007430"/>
    </source>
</evidence>
<proteinExistence type="inferred from homology"/>
<dbReference type="PANTHER" id="PTHR30250">
    <property type="entry name" value="PST FAMILY PREDICTED COLANIC ACID TRANSPORTER"/>
    <property type="match status" value="1"/>
</dbReference>
<dbReference type="GO" id="GO:0005886">
    <property type="term" value="C:plasma membrane"/>
    <property type="evidence" value="ECO:0007669"/>
    <property type="project" value="UniProtKB-SubCell"/>
</dbReference>
<organism evidence="8 9">
    <name type="scientific">Parabacteroides distasonis</name>
    <dbReference type="NCBI Taxonomy" id="823"/>
    <lineage>
        <taxon>Bacteria</taxon>
        <taxon>Pseudomonadati</taxon>
        <taxon>Bacteroidota</taxon>
        <taxon>Bacteroidia</taxon>
        <taxon>Bacteroidales</taxon>
        <taxon>Tannerellaceae</taxon>
        <taxon>Parabacteroides</taxon>
    </lineage>
</organism>
<protein>
    <submittedName>
        <fullName evidence="8">Lipopolysaccharide biosynthesis protein wzxC</fullName>
    </submittedName>
</protein>
<dbReference type="PANTHER" id="PTHR30250:SF10">
    <property type="entry name" value="LIPOPOLYSACCHARIDE BIOSYNTHESIS PROTEIN WZXC"/>
    <property type="match status" value="1"/>
</dbReference>
<evidence type="ECO:0000256" key="7">
    <source>
        <dbReference type="SAM" id="Phobius"/>
    </source>
</evidence>
<feature type="transmembrane region" description="Helical" evidence="7">
    <location>
        <begin position="392"/>
        <end position="414"/>
    </location>
</feature>
<feature type="transmembrane region" description="Helical" evidence="7">
    <location>
        <begin position="307"/>
        <end position="330"/>
    </location>
</feature>
<keyword evidence="3" id="KW-1003">Cell membrane</keyword>
<comment type="subcellular location">
    <subcellularLocation>
        <location evidence="1">Cell membrane</location>
        <topology evidence="1">Multi-pass membrane protein</topology>
    </subcellularLocation>
</comment>
<evidence type="ECO:0000256" key="6">
    <source>
        <dbReference type="ARBA" id="ARBA00023136"/>
    </source>
</evidence>
<dbReference type="CDD" id="cd13127">
    <property type="entry name" value="MATE_tuaB_like"/>
    <property type="match status" value="1"/>
</dbReference>
<feature type="transmembrane region" description="Helical" evidence="7">
    <location>
        <begin position="336"/>
        <end position="356"/>
    </location>
</feature>
<comment type="similarity">
    <text evidence="2">Belongs to the polysaccharide synthase family.</text>
</comment>
<sequence>MLIFAALYHTYQMAEQSLKDKTAKGLFWGGVSNGVQQLLGMLFGIYLARTLNAEDYGLVGMLAIFSGIAGTIINSGFTVALTNKQEVTHKEYNAVFWFMVFTGLLLYVILFFSAPLIAGFYKRPELIALSRVLFISFFLAGIAGVPYTVMFRKLMVKEQAKIDIVSLLLSGIVGVSLAVSGFAYWALAIQSLVYVGMSSLLKCYISPWRPTFELDFRPLKGMFSFSVKLFLTNVFTQINNNIFSVLLGRFYSANQVGYYSQGNKWMTMGGSVICGMINSVAQPIFARSSTDKDYQVKIFRKMLRFTAFVSFPLMLGLAFISKEFVLLILGEKWSNSISILQLLCIWGAISPIQVLYSQIVISCGRSDFYLNNHVVIGLIQFFLAFYMTRYGILAMTAGYVGVYSIIWMLMWHVYLSKLVPIRLSSVLCDIMPYLVLTLSSISIVFFITKNMENLLLLLILKIILVAILYILFVWLTGSKIFKESIVFIKGLKS</sequence>
<feature type="transmembrane region" description="Helical" evidence="7">
    <location>
        <begin position="59"/>
        <end position="82"/>
    </location>
</feature>
<evidence type="ECO:0000313" key="9">
    <source>
        <dbReference type="Proteomes" id="UP000095591"/>
    </source>
</evidence>
<feature type="transmembrane region" description="Helical" evidence="7">
    <location>
        <begin position="94"/>
        <end position="121"/>
    </location>
</feature>
<gene>
    <name evidence="8" type="primary">wzxC_4</name>
    <name evidence="8" type="ORF">ERS852429_03740</name>
</gene>
<feature type="transmembrane region" description="Helical" evidence="7">
    <location>
        <begin position="127"/>
        <end position="150"/>
    </location>
</feature>
<dbReference type="EMBL" id="CYXP01000010">
    <property type="protein sequence ID" value="CUN31468.1"/>
    <property type="molecule type" value="Genomic_DNA"/>
</dbReference>
<feature type="transmembrane region" description="Helical" evidence="7">
    <location>
        <begin position="426"/>
        <end position="448"/>
    </location>
</feature>
<dbReference type="InterPro" id="IPR050833">
    <property type="entry name" value="Poly_Biosynth_Transport"/>
</dbReference>
<evidence type="ECO:0000313" key="8">
    <source>
        <dbReference type="EMBL" id="CUN31468.1"/>
    </source>
</evidence>
<feature type="transmembrane region" description="Helical" evidence="7">
    <location>
        <begin position="265"/>
        <end position="286"/>
    </location>
</feature>
<dbReference type="Proteomes" id="UP000095591">
    <property type="component" value="Unassembled WGS sequence"/>
</dbReference>
<evidence type="ECO:0000256" key="1">
    <source>
        <dbReference type="ARBA" id="ARBA00004651"/>
    </source>
</evidence>
<dbReference type="Pfam" id="PF13440">
    <property type="entry name" value="Polysacc_synt_3"/>
    <property type="match status" value="1"/>
</dbReference>
<keyword evidence="4 7" id="KW-0812">Transmembrane</keyword>
<feature type="transmembrane region" description="Helical" evidence="7">
    <location>
        <begin position="26"/>
        <end position="47"/>
    </location>
</feature>
<accession>A0A173VZQ9</accession>